<dbReference type="AlphaFoldDB" id="A0A3N4J5B1"/>
<evidence type="ECO:0000313" key="3">
    <source>
        <dbReference type="Proteomes" id="UP000276215"/>
    </source>
</evidence>
<dbReference type="Proteomes" id="UP000276215">
    <property type="component" value="Unassembled WGS sequence"/>
</dbReference>
<protein>
    <submittedName>
        <fullName evidence="2">Uncharacterized protein</fullName>
    </submittedName>
</protein>
<organism evidence="2 3">
    <name type="scientific">Choiromyces venosus 120613-1</name>
    <dbReference type="NCBI Taxonomy" id="1336337"/>
    <lineage>
        <taxon>Eukaryota</taxon>
        <taxon>Fungi</taxon>
        <taxon>Dikarya</taxon>
        <taxon>Ascomycota</taxon>
        <taxon>Pezizomycotina</taxon>
        <taxon>Pezizomycetes</taxon>
        <taxon>Pezizales</taxon>
        <taxon>Tuberaceae</taxon>
        <taxon>Choiromyces</taxon>
    </lineage>
</organism>
<keyword evidence="1" id="KW-0732">Signal</keyword>
<proteinExistence type="predicted"/>
<name>A0A3N4J5B1_9PEZI</name>
<evidence type="ECO:0000313" key="2">
    <source>
        <dbReference type="EMBL" id="RPA93492.1"/>
    </source>
</evidence>
<sequence>MLGKKLSLNLILTPLVDVAWETRPTHSQSPPSTSRECILFSLRDDSIGSQSIFGGVGFSHYEVIRIRAMHCSNLSHGSASVLDTSFSIGNSSRVQPQHKYQARCFRTTCSITTTTFPKDFITCYTTHNLGFLPIIYCYTIFE</sequence>
<reference evidence="2 3" key="1">
    <citation type="journal article" date="2018" name="Nat. Ecol. Evol.">
        <title>Pezizomycetes genomes reveal the molecular basis of ectomycorrhizal truffle lifestyle.</title>
        <authorList>
            <person name="Murat C."/>
            <person name="Payen T."/>
            <person name="Noel B."/>
            <person name="Kuo A."/>
            <person name="Morin E."/>
            <person name="Chen J."/>
            <person name="Kohler A."/>
            <person name="Krizsan K."/>
            <person name="Balestrini R."/>
            <person name="Da Silva C."/>
            <person name="Montanini B."/>
            <person name="Hainaut M."/>
            <person name="Levati E."/>
            <person name="Barry K.W."/>
            <person name="Belfiori B."/>
            <person name="Cichocki N."/>
            <person name="Clum A."/>
            <person name="Dockter R.B."/>
            <person name="Fauchery L."/>
            <person name="Guy J."/>
            <person name="Iotti M."/>
            <person name="Le Tacon F."/>
            <person name="Lindquist E.A."/>
            <person name="Lipzen A."/>
            <person name="Malagnac F."/>
            <person name="Mello A."/>
            <person name="Molinier V."/>
            <person name="Miyauchi S."/>
            <person name="Poulain J."/>
            <person name="Riccioni C."/>
            <person name="Rubini A."/>
            <person name="Sitrit Y."/>
            <person name="Splivallo R."/>
            <person name="Traeger S."/>
            <person name="Wang M."/>
            <person name="Zifcakova L."/>
            <person name="Wipf D."/>
            <person name="Zambonelli A."/>
            <person name="Paolocci F."/>
            <person name="Nowrousian M."/>
            <person name="Ottonello S."/>
            <person name="Baldrian P."/>
            <person name="Spatafora J.W."/>
            <person name="Henrissat B."/>
            <person name="Nagy L.G."/>
            <person name="Aury J.M."/>
            <person name="Wincker P."/>
            <person name="Grigoriev I.V."/>
            <person name="Bonfante P."/>
            <person name="Martin F.M."/>
        </authorList>
    </citation>
    <scope>NUCLEOTIDE SEQUENCE [LARGE SCALE GENOMIC DNA]</scope>
    <source>
        <strain evidence="2 3">120613-1</strain>
    </source>
</reference>
<dbReference type="EMBL" id="ML120451">
    <property type="protein sequence ID" value="RPA93492.1"/>
    <property type="molecule type" value="Genomic_DNA"/>
</dbReference>
<accession>A0A3N4J5B1</accession>
<evidence type="ECO:0000256" key="1">
    <source>
        <dbReference type="SAM" id="SignalP"/>
    </source>
</evidence>
<feature type="chain" id="PRO_5018308621" evidence="1">
    <location>
        <begin position="28"/>
        <end position="142"/>
    </location>
</feature>
<gene>
    <name evidence="2" type="ORF">L873DRAFT_57772</name>
</gene>
<feature type="signal peptide" evidence="1">
    <location>
        <begin position="1"/>
        <end position="27"/>
    </location>
</feature>
<keyword evidence="3" id="KW-1185">Reference proteome</keyword>